<dbReference type="EMBL" id="QKWP01003646">
    <property type="protein sequence ID" value="RIB00769.1"/>
    <property type="molecule type" value="Genomic_DNA"/>
</dbReference>
<feature type="region of interest" description="Disordered" evidence="1">
    <location>
        <begin position="15"/>
        <end position="70"/>
    </location>
</feature>
<sequence length="165" mass="18071">MPFCPSAARAKNVRVIPDVHGNSENVDLNNDDENQEKNTTNDESEGSEPESSDEDYSDENIEESDDNAEESISELFSRVFVNDSLTCALNIEKPYYSAGIYPNVCIKCGSLEVSKPAKGEYLSCSDCGGISGNSGNSGSKKYPRRNKGSKNKRKRVKTNLNPTTD</sequence>
<dbReference type="AlphaFoldDB" id="A0A397TWK0"/>
<keyword evidence="3" id="KW-1185">Reference proteome</keyword>
<evidence type="ECO:0000313" key="2">
    <source>
        <dbReference type="EMBL" id="RIB00769.1"/>
    </source>
</evidence>
<organism evidence="2 3">
    <name type="scientific">Gigaspora rosea</name>
    <dbReference type="NCBI Taxonomy" id="44941"/>
    <lineage>
        <taxon>Eukaryota</taxon>
        <taxon>Fungi</taxon>
        <taxon>Fungi incertae sedis</taxon>
        <taxon>Mucoromycota</taxon>
        <taxon>Glomeromycotina</taxon>
        <taxon>Glomeromycetes</taxon>
        <taxon>Diversisporales</taxon>
        <taxon>Gigasporaceae</taxon>
        <taxon>Gigaspora</taxon>
    </lineage>
</organism>
<dbReference type="OrthoDB" id="2440780at2759"/>
<evidence type="ECO:0000313" key="3">
    <source>
        <dbReference type="Proteomes" id="UP000266673"/>
    </source>
</evidence>
<feature type="compositionally biased region" description="Low complexity" evidence="1">
    <location>
        <begin position="128"/>
        <end position="139"/>
    </location>
</feature>
<gene>
    <name evidence="2" type="ORF">C2G38_2233037</name>
</gene>
<accession>A0A397TWK0</accession>
<feature type="region of interest" description="Disordered" evidence="1">
    <location>
        <begin position="128"/>
        <end position="165"/>
    </location>
</feature>
<feature type="compositionally biased region" description="Basic residues" evidence="1">
    <location>
        <begin position="141"/>
        <end position="157"/>
    </location>
</feature>
<reference evidence="2 3" key="1">
    <citation type="submission" date="2018-06" db="EMBL/GenBank/DDBJ databases">
        <title>Comparative genomics reveals the genomic features of Rhizophagus irregularis, R. cerebriforme, R. diaphanum and Gigaspora rosea, and their symbiotic lifestyle signature.</title>
        <authorList>
            <person name="Morin E."/>
            <person name="San Clemente H."/>
            <person name="Chen E.C.H."/>
            <person name="De La Providencia I."/>
            <person name="Hainaut M."/>
            <person name="Kuo A."/>
            <person name="Kohler A."/>
            <person name="Murat C."/>
            <person name="Tang N."/>
            <person name="Roy S."/>
            <person name="Loubradou J."/>
            <person name="Henrissat B."/>
            <person name="Grigoriev I.V."/>
            <person name="Corradi N."/>
            <person name="Roux C."/>
            <person name="Martin F.M."/>
        </authorList>
    </citation>
    <scope>NUCLEOTIDE SEQUENCE [LARGE SCALE GENOMIC DNA]</scope>
    <source>
        <strain evidence="2 3">DAOM 194757</strain>
    </source>
</reference>
<feature type="compositionally biased region" description="Acidic residues" evidence="1">
    <location>
        <begin position="42"/>
        <end position="70"/>
    </location>
</feature>
<comment type="caution">
    <text evidence="2">The sequence shown here is derived from an EMBL/GenBank/DDBJ whole genome shotgun (WGS) entry which is preliminary data.</text>
</comment>
<name>A0A397TWK0_9GLOM</name>
<protein>
    <submittedName>
        <fullName evidence="2">Uncharacterized protein</fullName>
    </submittedName>
</protein>
<evidence type="ECO:0000256" key="1">
    <source>
        <dbReference type="SAM" id="MobiDB-lite"/>
    </source>
</evidence>
<dbReference type="STRING" id="44941.A0A397TWK0"/>
<dbReference type="Proteomes" id="UP000266673">
    <property type="component" value="Unassembled WGS sequence"/>
</dbReference>
<proteinExistence type="predicted"/>